<sequence length="152" mass="15942">MFVLIICLSLASFIFITTTAIVLIRRKRARQSNLGRAAPIVVTSSTHTAPGGYPVTQMPAGATMAAYQPQVYAAPYPTQGAPTQMPMPMPMPTGQPPAPGVQPYMAPYAPVPAPANMNPPSYDMAVGAAGSGVANNATYEKQAPYNPNYTGQ</sequence>
<name>A0A1L8EIG4_HAEIR</name>
<dbReference type="AlphaFoldDB" id="A0A1L8EIG4"/>
<reference evidence="1" key="1">
    <citation type="submission" date="2017-01" db="EMBL/GenBank/DDBJ databases">
        <title>An insight into the sialome and mialome of the horn fly, Haematobia irritans.</title>
        <authorList>
            <person name="Breijo M."/>
            <person name="Boiani M."/>
            <person name="Ures X."/>
            <person name="Rocha S."/>
            <person name="Sequeira M."/>
            <person name="Ribeiro J.M."/>
        </authorList>
    </citation>
    <scope>NUCLEOTIDE SEQUENCE</scope>
</reference>
<evidence type="ECO:0000313" key="1">
    <source>
        <dbReference type="EMBL" id="JAV18444.1"/>
    </source>
</evidence>
<accession>A0A1L8EIG4</accession>
<protein>
    <submittedName>
        <fullName evidence="1">Putative secreted protein</fullName>
    </submittedName>
</protein>
<proteinExistence type="predicted"/>
<dbReference type="EMBL" id="GFDG01000355">
    <property type="protein sequence ID" value="JAV18444.1"/>
    <property type="molecule type" value="Transcribed_RNA"/>
</dbReference>
<organism evidence="1">
    <name type="scientific">Haematobia irritans</name>
    <name type="common">Horn fly</name>
    <name type="synonym">Conops irritans</name>
    <dbReference type="NCBI Taxonomy" id="7368"/>
    <lineage>
        <taxon>Eukaryota</taxon>
        <taxon>Metazoa</taxon>
        <taxon>Ecdysozoa</taxon>
        <taxon>Arthropoda</taxon>
        <taxon>Hexapoda</taxon>
        <taxon>Insecta</taxon>
        <taxon>Pterygota</taxon>
        <taxon>Neoptera</taxon>
        <taxon>Endopterygota</taxon>
        <taxon>Diptera</taxon>
        <taxon>Brachycera</taxon>
        <taxon>Muscomorpha</taxon>
        <taxon>Muscoidea</taxon>
        <taxon>Muscidae</taxon>
        <taxon>Haematobia</taxon>
    </lineage>
</organism>